<dbReference type="EMBL" id="MN740287">
    <property type="protein sequence ID" value="QHT98113.1"/>
    <property type="molecule type" value="Genomic_DNA"/>
</dbReference>
<protein>
    <submittedName>
        <fullName evidence="1">Uncharacterized protein</fullName>
    </submittedName>
</protein>
<reference evidence="1" key="1">
    <citation type="journal article" date="2020" name="Nature">
        <title>Giant virus diversity and host interactions through global metagenomics.</title>
        <authorList>
            <person name="Schulz F."/>
            <person name="Roux S."/>
            <person name="Paez-Espino D."/>
            <person name="Jungbluth S."/>
            <person name="Walsh D.A."/>
            <person name="Denef V.J."/>
            <person name="McMahon K.D."/>
            <person name="Konstantinidis K.T."/>
            <person name="Eloe-Fadrosh E.A."/>
            <person name="Kyrpides N.C."/>
            <person name="Woyke T."/>
        </authorList>
    </citation>
    <scope>NUCLEOTIDE SEQUENCE</scope>
    <source>
        <strain evidence="1">GVMAG-M-3300025626-8</strain>
    </source>
</reference>
<dbReference type="AlphaFoldDB" id="A0A6C0J372"/>
<accession>A0A6C0J372</accession>
<sequence length="199" mass="22146">MRYSLSNYTDGSYLSLDVNTSTLLHREDANSGTRYIRVIGFNRGKRARNISFTFNNVEALYATVQPTGNSQILVPDIPIYNTGTGIDIYASLRQSALAWTFPQNIEDTIVLNNGEVVGIDLSNFVADESAQPLLVHITDSRRSNTDVDPSKGSESILEIYQTNGSIDVEVIEHGYNFERGSLRVSFKSAVYIYGDIFLD</sequence>
<proteinExistence type="predicted"/>
<organism evidence="1">
    <name type="scientific">viral metagenome</name>
    <dbReference type="NCBI Taxonomy" id="1070528"/>
    <lineage>
        <taxon>unclassified sequences</taxon>
        <taxon>metagenomes</taxon>
        <taxon>organismal metagenomes</taxon>
    </lineage>
</organism>
<name>A0A6C0J372_9ZZZZ</name>
<evidence type="ECO:0000313" key="1">
    <source>
        <dbReference type="EMBL" id="QHT98113.1"/>
    </source>
</evidence>